<evidence type="ECO:0000313" key="3">
    <source>
        <dbReference type="Proteomes" id="UP001049518"/>
    </source>
</evidence>
<evidence type="ECO:0008006" key="4">
    <source>
        <dbReference type="Google" id="ProtNLM"/>
    </source>
</evidence>
<evidence type="ECO:0000256" key="1">
    <source>
        <dbReference type="SAM" id="MobiDB-lite"/>
    </source>
</evidence>
<gene>
    <name evidence="2" type="ORF">AGRA3207_000177</name>
</gene>
<feature type="region of interest" description="Disordered" evidence="1">
    <location>
        <begin position="1"/>
        <end position="43"/>
    </location>
</feature>
<dbReference type="Proteomes" id="UP001049518">
    <property type="component" value="Chromosome"/>
</dbReference>
<dbReference type="EMBL" id="CP059572">
    <property type="protein sequence ID" value="QXJ19615.1"/>
    <property type="molecule type" value="Genomic_DNA"/>
</dbReference>
<dbReference type="RefSeq" id="WP_273699987.1">
    <property type="nucleotide sequence ID" value="NZ_CP059572.1"/>
</dbReference>
<sequence length="197" mass="20706">MTDPTPAPAPPVPAPPANPPADPSGSGDPPEPAPPEGDDRAAEVAKLRRENAAWRTKLRAAEERLAGLESEQQSDTERALTTARAEAIRETTEKFRARLVAAEVRGIAAELRFRDPNDAGRLVDLDDIETGPDGEIDPDALRAALGKVVKAKPYLVDTEPPAPTAREAGLGVAGGGPSGDFDGYSVTDFDKEFYGGA</sequence>
<protein>
    <recommendedName>
        <fullName evidence="4">Scaffolding protein</fullName>
    </recommendedName>
</protein>
<accession>A0ABX8QLR4</accession>
<feature type="region of interest" description="Disordered" evidence="1">
    <location>
        <begin position="65"/>
        <end position="84"/>
    </location>
</feature>
<reference evidence="2" key="1">
    <citation type="submission" date="2020-07" db="EMBL/GenBank/DDBJ databases">
        <authorList>
            <person name="Tarantini F.S."/>
            <person name="Hong K.W."/>
            <person name="Chan K.G."/>
        </authorList>
    </citation>
    <scope>NUCLEOTIDE SEQUENCE</scope>
    <source>
        <strain evidence="2">32-07</strain>
    </source>
</reference>
<feature type="region of interest" description="Disordered" evidence="1">
    <location>
        <begin position="158"/>
        <end position="184"/>
    </location>
</feature>
<feature type="compositionally biased region" description="Pro residues" evidence="1">
    <location>
        <begin position="1"/>
        <end position="22"/>
    </location>
</feature>
<proteinExistence type="predicted"/>
<keyword evidence="3" id="KW-1185">Reference proteome</keyword>
<name>A0ABX8QLR4_9ACTN</name>
<evidence type="ECO:0000313" key="2">
    <source>
        <dbReference type="EMBL" id="QXJ19615.1"/>
    </source>
</evidence>
<organism evidence="2 3">
    <name type="scientific">Actinomadura graeca</name>
    <dbReference type="NCBI Taxonomy" id="2750812"/>
    <lineage>
        <taxon>Bacteria</taxon>
        <taxon>Bacillati</taxon>
        <taxon>Actinomycetota</taxon>
        <taxon>Actinomycetes</taxon>
        <taxon>Streptosporangiales</taxon>
        <taxon>Thermomonosporaceae</taxon>
        <taxon>Actinomadura</taxon>
    </lineage>
</organism>